<name>A0A257SRQ0_9PROT</name>
<evidence type="ECO:0000313" key="2">
    <source>
        <dbReference type="Proteomes" id="UP000216779"/>
    </source>
</evidence>
<reference evidence="1 2" key="1">
    <citation type="submission" date="2017-03" db="EMBL/GenBank/DDBJ databases">
        <title>Lifting the veil on microbial sulfur biogeochemistry in mining wastewaters.</title>
        <authorList>
            <person name="Kantor R.S."/>
            <person name="Colenbrander Nelson T."/>
            <person name="Marshall S."/>
            <person name="Bennett D."/>
            <person name="Apte S."/>
            <person name="Camacho D."/>
            <person name="Thomas B.C."/>
            <person name="Warren L.A."/>
            <person name="Banfield J.F."/>
        </authorList>
    </citation>
    <scope>NUCLEOTIDE SEQUENCE [LARGE SCALE GENOMIC DNA]</scope>
    <source>
        <strain evidence="1">21-59-9</strain>
    </source>
</reference>
<proteinExistence type="predicted"/>
<protein>
    <submittedName>
        <fullName evidence="1">Uncharacterized protein</fullName>
    </submittedName>
</protein>
<sequence>MHDNTQDNQQFIDAARERGEDTFMYMDPKSGECLLVSGRAASIKLLSEIVDDYEMVCAVVEDIDTELLERWRRECPAGCEMSESALNPESIESIKSIGDNEHA</sequence>
<accession>A0A257SRQ0</accession>
<gene>
    <name evidence="1" type="ORF">B7Z70_11185</name>
</gene>
<comment type="caution">
    <text evidence="1">The sequence shown here is derived from an EMBL/GenBank/DDBJ whole genome shotgun (WGS) entry which is preliminary data.</text>
</comment>
<dbReference type="AlphaFoldDB" id="A0A257SRQ0"/>
<evidence type="ECO:0000313" key="1">
    <source>
        <dbReference type="EMBL" id="OYV75130.1"/>
    </source>
</evidence>
<organism evidence="1 2">
    <name type="scientific">Acidithiobacillus ferrivorans</name>
    <dbReference type="NCBI Taxonomy" id="160808"/>
    <lineage>
        <taxon>Bacteria</taxon>
        <taxon>Pseudomonadati</taxon>
        <taxon>Pseudomonadota</taxon>
        <taxon>Acidithiobacillia</taxon>
        <taxon>Acidithiobacillales</taxon>
        <taxon>Acidithiobacillaceae</taxon>
        <taxon>Acidithiobacillus</taxon>
    </lineage>
</organism>
<dbReference type="EMBL" id="NCBC01000493">
    <property type="protein sequence ID" value="OYV75130.1"/>
    <property type="molecule type" value="Genomic_DNA"/>
</dbReference>
<dbReference type="Proteomes" id="UP000216779">
    <property type="component" value="Unassembled WGS sequence"/>
</dbReference>